<dbReference type="InterPro" id="IPR000868">
    <property type="entry name" value="Isochorismatase-like_dom"/>
</dbReference>
<dbReference type="PANTHER" id="PTHR14119">
    <property type="entry name" value="HYDROLASE"/>
    <property type="match status" value="1"/>
</dbReference>
<name>A0A975MRI3_9GAMM</name>
<sequence>MIHPNLLNPANSVLVVVDLQARLSAAMPVEEAQLVSANSCRLLTAAGMLGIPVLVTEQYPRGLGPTSAEILAQLPAASPVYAKTGFSCCAVDEFNQTLESSRRSQVLLIGQEAHVCVLQTALALLQRGYQVYVVEDAVCSRQFAHKTNALQRIQQHGATIINHESVLFEWLGDAGHADFKAISALLRK</sequence>
<dbReference type="PANTHER" id="PTHR14119:SF3">
    <property type="entry name" value="ISOCHORISMATASE DOMAIN-CONTAINING PROTEIN 2"/>
    <property type="match status" value="1"/>
</dbReference>
<dbReference type="InterPro" id="IPR050993">
    <property type="entry name" value="Isochorismatase_domain"/>
</dbReference>
<evidence type="ECO:0000313" key="3">
    <source>
        <dbReference type="Proteomes" id="UP000676649"/>
    </source>
</evidence>
<proteinExistence type="predicted"/>
<dbReference type="KEGG" id="mpad:KEF85_12280"/>
<dbReference type="Gene3D" id="3.40.50.850">
    <property type="entry name" value="Isochorismatase-like"/>
    <property type="match status" value="1"/>
</dbReference>
<organism evidence="2 3">
    <name type="scientific">Methylomonas paludis</name>
    <dbReference type="NCBI Taxonomy" id="1173101"/>
    <lineage>
        <taxon>Bacteria</taxon>
        <taxon>Pseudomonadati</taxon>
        <taxon>Pseudomonadota</taxon>
        <taxon>Gammaproteobacteria</taxon>
        <taxon>Methylococcales</taxon>
        <taxon>Methylococcaceae</taxon>
        <taxon>Methylomonas</taxon>
    </lineage>
</organism>
<dbReference type="Proteomes" id="UP000676649">
    <property type="component" value="Chromosome"/>
</dbReference>
<dbReference type="Pfam" id="PF00857">
    <property type="entry name" value="Isochorismatase"/>
    <property type="match status" value="1"/>
</dbReference>
<dbReference type="InterPro" id="IPR036380">
    <property type="entry name" value="Isochorismatase-like_sf"/>
</dbReference>
<feature type="domain" description="Isochorismatase-like" evidence="1">
    <location>
        <begin position="12"/>
        <end position="164"/>
    </location>
</feature>
<accession>A0A975MRI3</accession>
<reference evidence="2" key="1">
    <citation type="submission" date="2021-04" db="EMBL/GenBank/DDBJ databases">
        <title>Draft genome sequence data of methanotrophic Methylovulum sp. strain S1L and Methylomonas sp. strain S2AM isolated from boreal lake water columns.</title>
        <authorList>
            <person name="Rissanen A.J."/>
            <person name="Mangayil R."/>
            <person name="Svenning M.M."/>
            <person name="Khanongnuch R."/>
        </authorList>
    </citation>
    <scope>NUCLEOTIDE SEQUENCE</scope>
    <source>
        <strain evidence="2">S2AM</strain>
    </source>
</reference>
<protein>
    <submittedName>
        <fullName evidence="2">Isochorismatase family protein</fullName>
    </submittedName>
</protein>
<evidence type="ECO:0000259" key="1">
    <source>
        <dbReference type="Pfam" id="PF00857"/>
    </source>
</evidence>
<gene>
    <name evidence="2" type="ORF">KEF85_12280</name>
</gene>
<dbReference type="EMBL" id="CP073754">
    <property type="protein sequence ID" value="QWF72565.1"/>
    <property type="molecule type" value="Genomic_DNA"/>
</dbReference>
<dbReference type="SUPFAM" id="SSF52499">
    <property type="entry name" value="Isochorismatase-like hydrolases"/>
    <property type="match status" value="1"/>
</dbReference>
<dbReference type="AlphaFoldDB" id="A0A975MRI3"/>
<keyword evidence="3" id="KW-1185">Reference proteome</keyword>
<evidence type="ECO:0000313" key="2">
    <source>
        <dbReference type="EMBL" id="QWF72565.1"/>
    </source>
</evidence>